<keyword evidence="3" id="KW-1185">Reference proteome</keyword>
<dbReference type="AlphaFoldDB" id="A0A1Y3AZD9"/>
<dbReference type="Proteomes" id="UP000194236">
    <property type="component" value="Unassembled WGS sequence"/>
</dbReference>
<feature type="compositionally biased region" description="Polar residues" evidence="1">
    <location>
        <begin position="64"/>
        <end position="78"/>
    </location>
</feature>
<feature type="non-terminal residue" evidence="2">
    <location>
        <position position="112"/>
    </location>
</feature>
<evidence type="ECO:0000313" key="2">
    <source>
        <dbReference type="EMBL" id="OTF72766.1"/>
    </source>
</evidence>
<gene>
    <name evidence="2" type="ORF">BLA29_013367</name>
</gene>
<feature type="compositionally biased region" description="Low complexity" evidence="1">
    <location>
        <begin position="23"/>
        <end position="47"/>
    </location>
</feature>
<accession>A0A1Y3AZD9</accession>
<reference evidence="2 3" key="1">
    <citation type="submission" date="2017-03" db="EMBL/GenBank/DDBJ databases">
        <title>Genome Survey of Euroglyphus maynei.</title>
        <authorList>
            <person name="Arlian L.G."/>
            <person name="Morgan M.S."/>
            <person name="Rider S.D."/>
        </authorList>
    </citation>
    <scope>NUCLEOTIDE SEQUENCE [LARGE SCALE GENOMIC DNA]</scope>
    <source>
        <strain evidence="2">Arlian Lab</strain>
        <tissue evidence="2">Whole body</tissue>
    </source>
</reference>
<evidence type="ECO:0000256" key="1">
    <source>
        <dbReference type="SAM" id="MobiDB-lite"/>
    </source>
</evidence>
<feature type="region of interest" description="Disordered" evidence="1">
    <location>
        <begin position="23"/>
        <end position="89"/>
    </location>
</feature>
<protein>
    <submittedName>
        <fullName evidence="2">Uncharacterized protein</fullName>
    </submittedName>
</protein>
<evidence type="ECO:0000313" key="3">
    <source>
        <dbReference type="Proteomes" id="UP000194236"/>
    </source>
</evidence>
<comment type="caution">
    <text evidence="2">The sequence shown here is derived from an EMBL/GenBank/DDBJ whole genome shotgun (WGS) entry which is preliminary data.</text>
</comment>
<name>A0A1Y3AZD9_EURMA</name>
<proteinExistence type="predicted"/>
<dbReference type="EMBL" id="MUJZ01054768">
    <property type="protein sequence ID" value="OTF72766.1"/>
    <property type="molecule type" value="Genomic_DNA"/>
</dbReference>
<organism evidence="2 3">
    <name type="scientific">Euroglyphus maynei</name>
    <name type="common">Mayne's house dust mite</name>
    <dbReference type="NCBI Taxonomy" id="6958"/>
    <lineage>
        <taxon>Eukaryota</taxon>
        <taxon>Metazoa</taxon>
        <taxon>Ecdysozoa</taxon>
        <taxon>Arthropoda</taxon>
        <taxon>Chelicerata</taxon>
        <taxon>Arachnida</taxon>
        <taxon>Acari</taxon>
        <taxon>Acariformes</taxon>
        <taxon>Sarcoptiformes</taxon>
        <taxon>Astigmata</taxon>
        <taxon>Psoroptidia</taxon>
        <taxon>Analgoidea</taxon>
        <taxon>Pyroglyphidae</taxon>
        <taxon>Pyroglyphinae</taxon>
        <taxon>Euroglyphus</taxon>
    </lineage>
</organism>
<sequence>MVANLYTAKSLSTINLTNLLQQQNNHPQPMNSNKSTLDSSTNNSSLNYQHEHNRQVIAVGTPLPVNNTSQTFINNSTAQPQQQQQQNSGPVMLIAKNLQCMRSIMHISMTYG</sequence>